<feature type="transmembrane region" description="Helical" evidence="1">
    <location>
        <begin position="28"/>
        <end position="49"/>
    </location>
</feature>
<proteinExistence type="predicted"/>
<feature type="transmembrane region" description="Helical" evidence="1">
    <location>
        <begin position="56"/>
        <end position="75"/>
    </location>
</feature>
<protein>
    <submittedName>
        <fullName evidence="2">Uncharacterized protein</fullName>
    </submittedName>
</protein>
<evidence type="ECO:0000313" key="2">
    <source>
        <dbReference type="EMBL" id="WWC92220.1"/>
    </source>
</evidence>
<dbReference type="RefSeq" id="XP_066078982.1">
    <property type="nucleotide sequence ID" value="XM_066222885.1"/>
</dbReference>
<accession>A0AAX4K5Y5</accession>
<evidence type="ECO:0000313" key="3">
    <source>
        <dbReference type="Proteomes" id="UP001355207"/>
    </source>
</evidence>
<feature type="transmembrane region" description="Helical" evidence="1">
    <location>
        <begin position="95"/>
        <end position="115"/>
    </location>
</feature>
<gene>
    <name evidence="2" type="ORF">L201_007174</name>
</gene>
<sequence length="232" mass="25905">MSKLSMDDFCLSTIVTIRCQGLSGLQSIVLFILSGSQALLLPILFVTIWKIPNSTLILLSVEIIFFVAFSSWDLAVNLMLHGLDDYRTESTALGIISPLPNLFLQLCLTSYFLSIRSSLPTIYETKLSITIFGGIIAPLIPISLIANTLPSFISLRYYKLSASEVIFTRFTNQSDKNLFIISVDIGLITSIIYIIIIAFVSFSQKAIGKQKKIICILVSRGLSDWYLDFPWL</sequence>
<dbReference type="GeneID" id="91097843"/>
<reference evidence="2 3" key="1">
    <citation type="submission" date="2024-01" db="EMBL/GenBank/DDBJ databases">
        <title>Comparative genomics of Cryptococcus and Kwoniella reveals pathogenesis evolution and contrasting modes of karyotype evolution via chromosome fusion or intercentromeric recombination.</title>
        <authorList>
            <person name="Coelho M.A."/>
            <person name="David-Palma M."/>
            <person name="Shea T."/>
            <person name="Bowers K."/>
            <person name="McGinley-Smith S."/>
            <person name="Mohammad A.W."/>
            <person name="Gnirke A."/>
            <person name="Yurkov A.M."/>
            <person name="Nowrousian M."/>
            <person name="Sun S."/>
            <person name="Cuomo C.A."/>
            <person name="Heitman J."/>
        </authorList>
    </citation>
    <scope>NUCLEOTIDE SEQUENCE [LARGE SCALE GENOMIC DNA]</scope>
    <source>
        <strain evidence="2 3">CBS 6074</strain>
    </source>
</reference>
<feature type="transmembrane region" description="Helical" evidence="1">
    <location>
        <begin position="127"/>
        <end position="158"/>
    </location>
</feature>
<feature type="transmembrane region" description="Helical" evidence="1">
    <location>
        <begin position="178"/>
        <end position="202"/>
    </location>
</feature>
<evidence type="ECO:0000256" key="1">
    <source>
        <dbReference type="SAM" id="Phobius"/>
    </source>
</evidence>
<dbReference type="Proteomes" id="UP001355207">
    <property type="component" value="Chromosome 10"/>
</dbReference>
<dbReference type="EMBL" id="CP144107">
    <property type="protein sequence ID" value="WWC92220.1"/>
    <property type="molecule type" value="Genomic_DNA"/>
</dbReference>
<keyword evidence="1" id="KW-0472">Membrane</keyword>
<organism evidence="2 3">
    <name type="scientific">Kwoniella dendrophila CBS 6074</name>
    <dbReference type="NCBI Taxonomy" id="1295534"/>
    <lineage>
        <taxon>Eukaryota</taxon>
        <taxon>Fungi</taxon>
        <taxon>Dikarya</taxon>
        <taxon>Basidiomycota</taxon>
        <taxon>Agaricomycotina</taxon>
        <taxon>Tremellomycetes</taxon>
        <taxon>Tremellales</taxon>
        <taxon>Cryptococcaceae</taxon>
        <taxon>Kwoniella</taxon>
    </lineage>
</organism>
<keyword evidence="1" id="KW-0812">Transmembrane</keyword>
<name>A0AAX4K5Y5_9TREE</name>
<dbReference type="AlphaFoldDB" id="A0AAX4K5Y5"/>
<keyword evidence="3" id="KW-1185">Reference proteome</keyword>
<keyword evidence="1" id="KW-1133">Transmembrane helix</keyword>